<proteinExistence type="predicted"/>
<evidence type="ECO:0000256" key="1">
    <source>
        <dbReference type="SAM" id="Phobius"/>
    </source>
</evidence>
<evidence type="ECO:0000313" key="4">
    <source>
        <dbReference type="Proteomes" id="UP001299596"/>
    </source>
</evidence>
<evidence type="ECO:0008006" key="5">
    <source>
        <dbReference type="Google" id="ProtNLM"/>
    </source>
</evidence>
<gene>
    <name evidence="3" type="ORF">K6T79_13355</name>
</gene>
<dbReference type="EMBL" id="JAYJJR010000007">
    <property type="protein sequence ID" value="MEB3022036.1"/>
    <property type="molecule type" value="Genomic_DNA"/>
</dbReference>
<feature type="transmembrane region" description="Helical" evidence="1">
    <location>
        <begin position="55"/>
        <end position="86"/>
    </location>
</feature>
<keyword evidence="1" id="KW-0812">Transmembrane</keyword>
<feature type="chain" id="PRO_5046944976" description="Integral membrane protein" evidence="2">
    <location>
        <begin position="22"/>
        <end position="161"/>
    </location>
</feature>
<keyword evidence="4" id="KW-1185">Reference proteome</keyword>
<reference evidence="3 4" key="1">
    <citation type="submission" date="2023-12" db="EMBL/GenBank/DDBJ databases">
        <title>Description of new species of Mycobacterium terrae complex isolated from sewage at the Sao Paulo Zoological Park Foundation in Brazil.</title>
        <authorList>
            <person name="Romagnoli C.L."/>
            <person name="Conceicao E.C."/>
            <person name="Machado E."/>
            <person name="Barreto L.B.P.F."/>
            <person name="Sharma A."/>
            <person name="Silva N.M."/>
            <person name="Marques L.E."/>
            <person name="Juliana M.A."/>
            <person name="Lourenco M.C.S."/>
            <person name="Digiampietri L.A."/>
            <person name="Suffys P.N."/>
            <person name="Viana-Niero C."/>
        </authorList>
    </citation>
    <scope>NUCLEOTIDE SEQUENCE [LARGE SCALE GENOMIC DNA]</scope>
    <source>
        <strain evidence="3 4">MYC098</strain>
    </source>
</reference>
<feature type="transmembrane region" description="Helical" evidence="1">
    <location>
        <begin position="98"/>
        <end position="122"/>
    </location>
</feature>
<evidence type="ECO:0000313" key="3">
    <source>
        <dbReference type="EMBL" id="MEB3022036.1"/>
    </source>
</evidence>
<feature type="transmembrane region" description="Helical" evidence="1">
    <location>
        <begin position="128"/>
        <end position="149"/>
    </location>
</feature>
<feature type="signal peptide" evidence="2">
    <location>
        <begin position="1"/>
        <end position="21"/>
    </location>
</feature>
<dbReference type="Proteomes" id="UP001299596">
    <property type="component" value="Unassembled WGS sequence"/>
</dbReference>
<keyword evidence="1" id="KW-1133">Transmembrane helix</keyword>
<protein>
    <recommendedName>
        <fullName evidence="5">Integral membrane protein</fullName>
    </recommendedName>
</protein>
<evidence type="ECO:0000256" key="2">
    <source>
        <dbReference type="SAM" id="SignalP"/>
    </source>
</evidence>
<comment type="caution">
    <text evidence="3">The sequence shown here is derived from an EMBL/GenBank/DDBJ whole genome shotgun (WGS) entry which is preliminary data.</text>
</comment>
<keyword evidence="1" id="KW-0472">Membrane</keyword>
<sequence>MSTAARPVPVLASVACGLAMAAAAMSGASGAASKPAFVTVLLAVCAVLAAVRWRAAATCAVLLVVVAIGLADPPTVAAAVAGLAAVGHLLLRHAAGGTATVTVPALIGAATFSIVGVIAAGFPLQLPWSPLAAAPAVLAGYLLALRPFLAQRQLSPKLRSS</sequence>
<organism evidence="3 4">
    <name type="scientific">[Mycobacterium] crassicus</name>
    <dbReference type="NCBI Taxonomy" id="2872309"/>
    <lineage>
        <taxon>Bacteria</taxon>
        <taxon>Bacillati</taxon>
        <taxon>Actinomycetota</taxon>
        <taxon>Actinomycetes</taxon>
        <taxon>Mycobacteriales</taxon>
        <taxon>Mycobacteriaceae</taxon>
        <taxon>Mycolicibacter</taxon>
    </lineage>
</organism>
<dbReference type="RefSeq" id="WP_225407441.1">
    <property type="nucleotide sequence ID" value="NZ_JAYJJR010000007.1"/>
</dbReference>
<accession>A0ABU5XIK4</accession>
<keyword evidence="2" id="KW-0732">Signal</keyword>
<name>A0ABU5XIK4_9MYCO</name>